<sequence length="118" mass="13176">MKWDKVAEIIFTPILTGMLIYDYFLSSVDGAIWIKWGLLIGWGLLIVISIFLGEKGSQILPLWEIGLTIYIVSLLLLFTLLGGESASGLSLSNPVLWVVVSLTLMNAIWKGRKNKRHS</sequence>
<evidence type="ECO:0000313" key="3">
    <source>
        <dbReference type="Proteomes" id="UP001236652"/>
    </source>
</evidence>
<accession>A0ABY8UU01</accession>
<feature type="transmembrane region" description="Helical" evidence="1">
    <location>
        <begin position="7"/>
        <end position="26"/>
    </location>
</feature>
<keyword evidence="3" id="KW-1185">Reference proteome</keyword>
<dbReference type="Proteomes" id="UP001236652">
    <property type="component" value="Chromosome"/>
</dbReference>
<gene>
    <name evidence="2" type="ORF">QNI29_13035</name>
</gene>
<reference evidence="2 3" key="1">
    <citation type="submission" date="2023-05" db="EMBL/GenBank/DDBJ databases">
        <title>Comparative genomics reveals the evidence of polycyclic aromatic hydrocarbons degradation in moderately halophilic genus Pontibacillus.</title>
        <authorList>
            <person name="Yang H."/>
            <person name="Qian Z."/>
        </authorList>
    </citation>
    <scope>NUCLEOTIDE SEQUENCE [LARGE SCALE GENOMIC DNA]</scope>
    <source>
        <strain evidence="3">HN14</strain>
    </source>
</reference>
<protein>
    <recommendedName>
        <fullName evidence="4">Holin</fullName>
    </recommendedName>
</protein>
<evidence type="ECO:0008006" key="4">
    <source>
        <dbReference type="Google" id="ProtNLM"/>
    </source>
</evidence>
<dbReference type="RefSeq" id="WP_231416940.1">
    <property type="nucleotide sequence ID" value="NZ_CP126446.1"/>
</dbReference>
<keyword evidence="1" id="KW-0812">Transmembrane</keyword>
<evidence type="ECO:0000313" key="2">
    <source>
        <dbReference type="EMBL" id="WIF96673.1"/>
    </source>
</evidence>
<feature type="transmembrane region" description="Helical" evidence="1">
    <location>
        <begin position="32"/>
        <end position="53"/>
    </location>
</feature>
<keyword evidence="1" id="KW-1133">Transmembrane helix</keyword>
<feature type="transmembrane region" description="Helical" evidence="1">
    <location>
        <begin position="65"/>
        <end position="83"/>
    </location>
</feature>
<name>A0ABY8UU01_9BACI</name>
<proteinExistence type="predicted"/>
<feature type="transmembrane region" description="Helical" evidence="1">
    <location>
        <begin position="89"/>
        <end position="109"/>
    </location>
</feature>
<keyword evidence="1" id="KW-0472">Membrane</keyword>
<dbReference type="EMBL" id="CP126446">
    <property type="protein sequence ID" value="WIF96673.1"/>
    <property type="molecule type" value="Genomic_DNA"/>
</dbReference>
<evidence type="ECO:0000256" key="1">
    <source>
        <dbReference type="SAM" id="Phobius"/>
    </source>
</evidence>
<organism evidence="2 3">
    <name type="scientific">Pontibacillus chungwhensis</name>
    <dbReference type="NCBI Taxonomy" id="265426"/>
    <lineage>
        <taxon>Bacteria</taxon>
        <taxon>Bacillati</taxon>
        <taxon>Bacillota</taxon>
        <taxon>Bacilli</taxon>
        <taxon>Bacillales</taxon>
        <taxon>Bacillaceae</taxon>
        <taxon>Pontibacillus</taxon>
    </lineage>
</organism>